<dbReference type="EMBL" id="GGMR01014206">
    <property type="protein sequence ID" value="MBY26825.1"/>
    <property type="molecule type" value="Transcribed_RNA"/>
</dbReference>
<evidence type="ECO:0000256" key="1">
    <source>
        <dbReference type="SAM" id="SignalP"/>
    </source>
</evidence>
<feature type="chain" id="PRO_5015460070" description="MD-2-related lipid-recognition domain-containing protein" evidence="1">
    <location>
        <begin position="19"/>
        <end position="142"/>
    </location>
</feature>
<keyword evidence="1" id="KW-0732">Signal</keyword>
<protein>
    <recommendedName>
        <fullName evidence="3">MD-2-related lipid-recognition domain-containing protein</fullName>
    </recommendedName>
</protein>
<reference evidence="2" key="1">
    <citation type="submission" date="2018-04" db="EMBL/GenBank/DDBJ databases">
        <title>Transcriptome of Schizaphis graminum biotype I.</title>
        <authorList>
            <person name="Scully E.D."/>
            <person name="Geib S.M."/>
            <person name="Palmer N.A."/>
            <person name="Koch K."/>
            <person name="Bradshaw J."/>
            <person name="Heng-Moss T."/>
            <person name="Sarath G."/>
        </authorList>
    </citation>
    <scope>NUCLEOTIDE SEQUENCE</scope>
</reference>
<gene>
    <name evidence="2" type="ORF">g.9089</name>
</gene>
<name>A0A2S2PBP3_SCHGA</name>
<proteinExistence type="predicted"/>
<organism evidence="2">
    <name type="scientific">Schizaphis graminum</name>
    <name type="common">Green bug aphid</name>
    <dbReference type="NCBI Taxonomy" id="13262"/>
    <lineage>
        <taxon>Eukaryota</taxon>
        <taxon>Metazoa</taxon>
        <taxon>Ecdysozoa</taxon>
        <taxon>Arthropoda</taxon>
        <taxon>Hexapoda</taxon>
        <taxon>Insecta</taxon>
        <taxon>Pterygota</taxon>
        <taxon>Neoptera</taxon>
        <taxon>Paraneoptera</taxon>
        <taxon>Hemiptera</taxon>
        <taxon>Sternorrhyncha</taxon>
        <taxon>Aphidomorpha</taxon>
        <taxon>Aphidoidea</taxon>
        <taxon>Aphididae</taxon>
        <taxon>Aphidini</taxon>
        <taxon>Schizaphis</taxon>
    </lineage>
</organism>
<dbReference type="AlphaFoldDB" id="A0A2S2PBP3"/>
<accession>A0A2S2PBP3</accession>
<evidence type="ECO:0000313" key="2">
    <source>
        <dbReference type="EMBL" id="MBY26825.1"/>
    </source>
</evidence>
<feature type="signal peptide" evidence="1">
    <location>
        <begin position="1"/>
        <end position="18"/>
    </location>
</feature>
<evidence type="ECO:0008006" key="3">
    <source>
        <dbReference type="Google" id="ProtNLM"/>
    </source>
</evidence>
<sequence length="142" mass="16160">MIIIKLFVFIGFSYLVKSKNVFMHNLPLGEYRTVVERLYSCPSKNLIQWNAYLSKRTSNVTEVKGNITLLTPFNDSLILDVNAASWSLTGGWKPNSMVYVSRNACSNLKKVTGNAWYSVIKGFNIPRTSCPIPLVMYSYYNN</sequence>